<dbReference type="PROSITE" id="PS50011">
    <property type="entry name" value="PROTEIN_KINASE_DOM"/>
    <property type="match status" value="1"/>
</dbReference>
<evidence type="ECO:0000256" key="3">
    <source>
        <dbReference type="ARBA" id="ARBA00012513"/>
    </source>
</evidence>
<evidence type="ECO:0000256" key="6">
    <source>
        <dbReference type="ARBA" id="ARBA00022527"/>
    </source>
</evidence>
<dbReference type="EC" id="2.7.11.1" evidence="3"/>
<dbReference type="InterPro" id="IPR008266">
    <property type="entry name" value="Tyr_kinase_AS"/>
</dbReference>
<evidence type="ECO:0000313" key="18">
    <source>
        <dbReference type="Proteomes" id="UP000829685"/>
    </source>
</evidence>
<comment type="function">
    <text evidence="1">Component of the EKC/KEOPS complex that is required for the formation of a threonylcarbamoyl group on adenosine at position 37 (t(6)A37) in tRNAs that read codons beginning with adenine. The complex is probably involved in the transfer of the threonylcarbamoyl moiety of threonylcarbamoyl-AMP (TC-AMP) to the N6 group of A37. BUD32 has ATPase activity in the context of the EKC/KEOPS complex and likely plays a supporting role to the catalytic subunit KAE1. The EKC/KEOPS complex also promotes both telomere uncapping and telomere elongation. The complex is required for efficient recruitment of transcriptional coactivators.</text>
</comment>
<dbReference type="InterPro" id="IPR000719">
    <property type="entry name" value="Prot_kinase_dom"/>
</dbReference>
<evidence type="ECO:0000256" key="13">
    <source>
        <dbReference type="ARBA" id="ARBA00047899"/>
    </source>
</evidence>
<evidence type="ECO:0000313" key="17">
    <source>
        <dbReference type="EMBL" id="KAI1864794.1"/>
    </source>
</evidence>
<reference evidence="17" key="1">
    <citation type="submission" date="2021-03" db="EMBL/GenBank/DDBJ databases">
        <title>Revisited historic fungal species revealed as producer of novel bioactive compounds through whole genome sequencing and comparative genomics.</title>
        <authorList>
            <person name="Vignolle G.A."/>
            <person name="Hochenegger N."/>
            <person name="Mach R.L."/>
            <person name="Mach-Aigner A.R."/>
            <person name="Javad Rahimi M."/>
            <person name="Salim K.A."/>
            <person name="Chan C.M."/>
            <person name="Lim L.B.L."/>
            <person name="Cai F."/>
            <person name="Druzhinina I.S."/>
            <person name="U'Ren J.M."/>
            <person name="Derntl C."/>
        </authorList>
    </citation>
    <scope>NUCLEOTIDE SEQUENCE</scope>
    <source>
        <strain evidence="17">TUCIM 5799</strain>
    </source>
</reference>
<keyword evidence="10" id="KW-0067">ATP-binding</keyword>
<evidence type="ECO:0000256" key="10">
    <source>
        <dbReference type="ARBA" id="ARBA00022840"/>
    </source>
</evidence>
<evidence type="ECO:0000256" key="5">
    <source>
        <dbReference type="ARBA" id="ARBA00019973"/>
    </source>
</evidence>
<dbReference type="Proteomes" id="UP000829685">
    <property type="component" value="Unassembled WGS sequence"/>
</dbReference>
<keyword evidence="9" id="KW-0418">Kinase</keyword>
<dbReference type="SMART" id="SM00220">
    <property type="entry name" value="S_TKc"/>
    <property type="match status" value="1"/>
</dbReference>
<evidence type="ECO:0000256" key="9">
    <source>
        <dbReference type="ARBA" id="ARBA00022777"/>
    </source>
</evidence>
<evidence type="ECO:0000256" key="8">
    <source>
        <dbReference type="ARBA" id="ARBA00022741"/>
    </source>
</evidence>
<keyword evidence="6" id="KW-0723">Serine/threonine-protein kinase</keyword>
<dbReference type="GO" id="GO:0005634">
    <property type="term" value="C:nucleus"/>
    <property type="evidence" value="ECO:0007669"/>
    <property type="project" value="TreeGrafter"/>
</dbReference>
<feature type="region of interest" description="Disordered" evidence="15">
    <location>
        <begin position="554"/>
        <end position="661"/>
    </location>
</feature>
<protein>
    <recommendedName>
        <fullName evidence="5">EKC/KEOPS complex subunit BUD32</fullName>
        <ecNumber evidence="3">2.7.11.1</ecNumber>
    </recommendedName>
    <alternativeName>
        <fullName evidence="11 12">Atypical Serine/threonine protein kinase BUD32</fullName>
    </alternativeName>
    <alternativeName>
        <fullName evidence="4">EKC/KEOPS complex subunit bud32</fullName>
    </alternativeName>
</protein>
<evidence type="ECO:0000256" key="15">
    <source>
        <dbReference type="SAM" id="MobiDB-lite"/>
    </source>
</evidence>
<proteinExistence type="predicted"/>
<comment type="catalytic activity">
    <reaction evidence="14">
        <text>L-seryl-[protein] + ATP = O-phospho-L-seryl-[protein] + ADP + H(+)</text>
        <dbReference type="Rhea" id="RHEA:17989"/>
        <dbReference type="Rhea" id="RHEA-COMP:9863"/>
        <dbReference type="Rhea" id="RHEA-COMP:11604"/>
        <dbReference type="ChEBI" id="CHEBI:15378"/>
        <dbReference type="ChEBI" id="CHEBI:29999"/>
        <dbReference type="ChEBI" id="CHEBI:30616"/>
        <dbReference type="ChEBI" id="CHEBI:83421"/>
        <dbReference type="ChEBI" id="CHEBI:456216"/>
        <dbReference type="EC" id="2.7.11.1"/>
    </reaction>
</comment>
<accession>A0A9P9WIC7</accession>
<gene>
    <name evidence="17" type="ORF">JX265_008518</name>
</gene>
<feature type="compositionally biased region" description="Basic and acidic residues" evidence="15">
    <location>
        <begin position="501"/>
        <end position="518"/>
    </location>
</feature>
<dbReference type="PANTHER" id="PTHR43671">
    <property type="entry name" value="SERINE/THREONINE-PROTEIN KINASE NEK"/>
    <property type="match status" value="1"/>
</dbReference>
<dbReference type="PROSITE" id="PS00109">
    <property type="entry name" value="PROTEIN_KINASE_TYR"/>
    <property type="match status" value="1"/>
</dbReference>
<dbReference type="AlphaFoldDB" id="A0A9P9WIC7"/>
<evidence type="ECO:0000256" key="11">
    <source>
        <dbReference type="ARBA" id="ARBA00030980"/>
    </source>
</evidence>
<evidence type="ECO:0000259" key="16">
    <source>
        <dbReference type="PROSITE" id="PS50011"/>
    </source>
</evidence>
<keyword evidence="8" id="KW-0547">Nucleotide-binding</keyword>
<comment type="catalytic activity">
    <reaction evidence="13">
        <text>L-threonyl-[protein] + ATP = O-phospho-L-threonyl-[protein] + ADP + H(+)</text>
        <dbReference type="Rhea" id="RHEA:46608"/>
        <dbReference type="Rhea" id="RHEA-COMP:11060"/>
        <dbReference type="Rhea" id="RHEA-COMP:11605"/>
        <dbReference type="ChEBI" id="CHEBI:15378"/>
        <dbReference type="ChEBI" id="CHEBI:30013"/>
        <dbReference type="ChEBI" id="CHEBI:30616"/>
        <dbReference type="ChEBI" id="CHEBI:61977"/>
        <dbReference type="ChEBI" id="CHEBI:456216"/>
        <dbReference type="EC" id="2.7.11.1"/>
    </reaction>
</comment>
<evidence type="ECO:0000256" key="14">
    <source>
        <dbReference type="ARBA" id="ARBA00048679"/>
    </source>
</evidence>
<keyword evidence="18" id="KW-1185">Reference proteome</keyword>
<evidence type="ECO:0000256" key="4">
    <source>
        <dbReference type="ARBA" id="ARBA00013948"/>
    </source>
</evidence>
<dbReference type="PANTHER" id="PTHR43671:SF98">
    <property type="entry name" value="SERINE_THREONINE-PROTEIN KINASE NEK11"/>
    <property type="match status" value="1"/>
</dbReference>
<comment type="caution">
    <text evidence="17">The sequence shown here is derived from an EMBL/GenBank/DDBJ whole genome shotgun (WGS) entry which is preliminary data.</text>
</comment>
<keyword evidence="7" id="KW-0808">Transferase</keyword>
<feature type="domain" description="Protein kinase" evidence="16">
    <location>
        <begin position="25"/>
        <end position="340"/>
    </location>
</feature>
<sequence length="661" mass="74718">MSGPIDNPYSQIGVFLPWASTETQWAVNEKVYDYGFMLVKIIKYGIYIVQSLYDGQLYVNKLVQRGSGEMHNGGDFHNEGHPPDIRNSTWPRNRRAGVSQAGYLGHERHFVHLDIWQQLDDDTYSMYFQHCNGGDLGSVIDQHAYHGVRIPEHFIWHVAAELGEALAYMYFGRRKGVHGARGNRPNWTRIYHRDIAPNNVMVHYPDSKTRVSKWKGRLTDAFPQIVLIDFGDSTQEGDDIATIRNGIWAARDELEVPTPYEDVYPYSQVLRKLCMAHVSRDAYNEHDQPENLRLAAVNGMGDGTPYSDLLINTLQRFEYANQENDWVDFSQELRDGVPSIDWVCDTLVPLARREVARWKLMNPETPGETLAESLDMSWTKPKVLMPFTCDHRTNEGIDNFNSLASLAVWEHLRPKHELRRAEIGAVTELNAWGPTAATAILGTPVEAMDSFDYRKLNVSSRPRRDFERKATELIYVLQGLSAHEAQRLNGDDPPSDDDEGPDHGRRFEDPPLNYDPRRNTEKHRLLRHFNMAVAKLGKAASDYDRKRQNIRAMARGQHNQLPDDKRDDPVNALDSTDDGHSIAEIVDALYPDEDPPKDDPFDDPRETWPYVPMEGDDGDDDGGDDGGDDGEDDGGGHGGGHGGHGEGDASNDTMDVDQDDG</sequence>
<name>A0A9P9WIC7_9PEZI</name>
<evidence type="ECO:0000256" key="12">
    <source>
        <dbReference type="ARBA" id="ARBA00033194"/>
    </source>
</evidence>
<dbReference type="EMBL" id="JAFIMR010000023">
    <property type="protein sequence ID" value="KAI1864794.1"/>
    <property type="molecule type" value="Genomic_DNA"/>
</dbReference>
<evidence type="ECO:0000256" key="1">
    <source>
        <dbReference type="ARBA" id="ARBA00003747"/>
    </source>
</evidence>
<dbReference type="InterPro" id="IPR011009">
    <property type="entry name" value="Kinase-like_dom_sf"/>
</dbReference>
<evidence type="ECO:0000256" key="2">
    <source>
        <dbReference type="ARBA" id="ARBA00011534"/>
    </source>
</evidence>
<feature type="region of interest" description="Disordered" evidence="15">
    <location>
        <begin position="484"/>
        <end position="518"/>
    </location>
</feature>
<dbReference type="Gene3D" id="1.10.510.10">
    <property type="entry name" value="Transferase(Phosphotransferase) domain 1"/>
    <property type="match status" value="1"/>
</dbReference>
<dbReference type="GO" id="GO:0005524">
    <property type="term" value="F:ATP binding"/>
    <property type="evidence" value="ECO:0007669"/>
    <property type="project" value="UniProtKB-KW"/>
</dbReference>
<comment type="subunit">
    <text evidence="2">Component of the EKC/KEOPS complex composed of at least BUD32, CGI121, GON7, KAE1 and PCC1; the whole complex dimerizes.</text>
</comment>
<evidence type="ECO:0000256" key="7">
    <source>
        <dbReference type="ARBA" id="ARBA00022679"/>
    </source>
</evidence>
<organism evidence="17 18">
    <name type="scientific">Neoarthrinium moseri</name>
    <dbReference type="NCBI Taxonomy" id="1658444"/>
    <lineage>
        <taxon>Eukaryota</taxon>
        <taxon>Fungi</taxon>
        <taxon>Dikarya</taxon>
        <taxon>Ascomycota</taxon>
        <taxon>Pezizomycotina</taxon>
        <taxon>Sordariomycetes</taxon>
        <taxon>Xylariomycetidae</taxon>
        <taxon>Amphisphaeriales</taxon>
        <taxon>Apiosporaceae</taxon>
        <taxon>Neoarthrinium</taxon>
    </lineage>
</organism>
<dbReference type="InterPro" id="IPR050660">
    <property type="entry name" value="NEK_Ser/Thr_kinase"/>
</dbReference>
<dbReference type="SUPFAM" id="SSF56112">
    <property type="entry name" value="Protein kinase-like (PK-like)"/>
    <property type="match status" value="1"/>
</dbReference>
<feature type="compositionally biased region" description="Basic and acidic residues" evidence="15">
    <location>
        <begin position="597"/>
        <end position="606"/>
    </location>
</feature>
<feature type="compositionally biased region" description="Acidic residues" evidence="15">
    <location>
        <begin position="614"/>
        <end position="633"/>
    </location>
</feature>
<dbReference type="GO" id="GO:0004674">
    <property type="term" value="F:protein serine/threonine kinase activity"/>
    <property type="evidence" value="ECO:0007669"/>
    <property type="project" value="UniProtKB-KW"/>
</dbReference>